<dbReference type="EMBL" id="VLJT01000010">
    <property type="protein sequence ID" value="TWH23288.1"/>
    <property type="molecule type" value="Genomic_DNA"/>
</dbReference>
<reference evidence="1 2" key="1">
    <citation type="submission" date="2019-07" db="EMBL/GenBank/DDBJ databases">
        <title>Genome sequencing of lignin-degrading bacterial isolates.</title>
        <authorList>
            <person name="Gladden J."/>
        </authorList>
    </citation>
    <scope>NUCLEOTIDE SEQUENCE [LARGE SCALE GENOMIC DNA]</scope>
    <source>
        <strain evidence="1 2">J45</strain>
    </source>
</reference>
<organism evidence="1 2">
    <name type="scientific">Rhodococcus rhodochrous J45</name>
    <dbReference type="NCBI Taxonomy" id="935266"/>
    <lineage>
        <taxon>Bacteria</taxon>
        <taxon>Bacillati</taxon>
        <taxon>Actinomycetota</taxon>
        <taxon>Actinomycetes</taxon>
        <taxon>Mycobacteriales</taxon>
        <taxon>Nocardiaceae</taxon>
        <taxon>Rhodococcus</taxon>
    </lineage>
</organism>
<proteinExistence type="predicted"/>
<evidence type="ECO:0000313" key="2">
    <source>
        <dbReference type="Proteomes" id="UP000317573"/>
    </source>
</evidence>
<evidence type="ECO:0000313" key="1">
    <source>
        <dbReference type="EMBL" id="TWH23288.1"/>
    </source>
</evidence>
<dbReference type="AlphaFoldDB" id="A0A562ENI2"/>
<name>A0A562ENI2_RHORH</name>
<gene>
    <name evidence="1" type="ORF">L618_001300001230</name>
</gene>
<accession>A0A562ENI2</accession>
<comment type="caution">
    <text evidence="1">The sequence shown here is derived from an EMBL/GenBank/DDBJ whole genome shotgun (WGS) entry which is preliminary data.</text>
</comment>
<dbReference type="Proteomes" id="UP000317573">
    <property type="component" value="Unassembled WGS sequence"/>
</dbReference>
<dbReference type="RefSeq" id="WP_186455108.1">
    <property type="nucleotide sequence ID" value="NZ_VLJT01000010.1"/>
</dbReference>
<protein>
    <submittedName>
        <fullName evidence="1">Uncharacterized protein</fullName>
    </submittedName>
</protein>
<sequence>MTPVPGQRDLVAALAEAHSRYPTLEGGSFYDEVLLEVQARTERDGAIGKADIGGLMLWKRLNLSTAWTRELNEWPDRKVRAITAEAFELARDTDRTIPEAAQAARSALLELPGCQRGAAVASTVLTAGAPDRMAVYDRRAVAALVGLGFPDPDGYYSRYMAAVCELVVKVNVMTGGWWNPRDVDKALFVLGG</sequence>